<dbReference type="Proteomes" id="UP001634394">
    <property type="component" value="Unassembled WGS sequence"/>
</dbReference>
<feature type="binding site" evidence="8">
    <location>
        <position position="314"/>
    </location>
    <ligand>
        <name>Mn(2+)</name>
        <dbReference type="ChEBI" id="CHEBI:29035"/>
    </ligand>
</feature>
<evidence type="ECO:0000313" key="10">
    <source>
        <dbReference type="EMBL" id="KAL3847454.1"/>
    </source>
</evidence>
<feature type="domain" description="FAM20 C-terminal" evidence="9">
    <location>
        <begin position="180"/>
        <end position="398"/>
    </location>
</feature>
<evidence type="ECO:0000256" key="1">
    <source>
        <dbReference type="ARBA" id="ARBA00004555"/>
    </source>
</evidence>
<dbReference type="EMBL" id="JBJQND010000016">
    <property type="protein sequence ID" value="KAL3847454.1"/>
    <property type="molecule type" value="Genomic_DNA"/>
</dbReference>
<comment type="subcellular location">
    <subcellularLocation>
        <location evidence="1">Golgi apparatus</location>
    </subcellularLocation>
</comment>
<feature type="binding site" evidence="7">
    <location>
        <position position="112"/>
    </location>
    <ligand>
        <name>ATP</name>
        <dbReference type="ChEBI" id="CHEBI:30616"/>
    </ligand>
</feature>
<evidence type="ECO:0000256" key="3">
    <source>
        <dbReference type="ARBA" id="ARBA00023034"/>
    </source>
</evidence>
<keyword evidence="7" id="KW-0547">Nucleotide-binding</keyword>
<evidence type="ECO:0000256" key="8">
    <source>
        <dbReference type="PIRSR" id="PIRSR624869-3"/>
    </source>
</evidence>
<evidence type="ECO:0000256" key="2">
    <source>
        <dbReference type="ARBA" id="ARBA00006557"/>
    </source>
</evidence>
<feature type="binding site" evidence="7">
    <location>
        <position position="314"/>
    </location>
    <ligand>
        <name>ATP</name>
        <dbReference type="ChEBI" id="CHEBI:30616"/>
    </ligand>
</feature>
<accession>A0ABD3UD73</accession>
<proteinExistence type="inferred from homology"/>
<dbReference type="GO" id="GO:0005794">
    <property type="term" value="C:Golgi apparatus"/>
    <property type="evidence" value="ECO:0007669"/>
    <property type="project" value="UniProtKB-SubCell"/>
</dbReference>
<feature type="active site" evidence="6">
    <location>
        <position position="293"/>
    </location>
</feature>
<evidence type="ECO:0000256" key="7">
    <source>
        <dbReference type="PIRSR" id="PIRSR624869-2"/>
    </source>
</evidence>
<feature type="binding site" evidence="7">
    <location>
        <position position="131"/>
    </location>
    <ligand>
        <name>ATP</name>
        <dbReference type="ChEBI" id="CHEBI:30616"/>
    </ligand>
</feature>
<evidence type="ECO:0000256" key="4">
    <source>
        <dbReference type="ARBA" id="ARBA00023157"/>
    </source>
</evidence>
<dbReference type="InterPro" id="IPR024869">
    <property type="entry name" value="FAM20"/>
</dbReference>
<dbReference type="PANTHER" id="PTHR12450">
    <property type="entry name" value="DENTIN MATRIX PROTEIN 4 PROTEIN FAM20"/>
    <property type="match status" value="1"/>
</dbReference>
<dbReference type="AlphaFoldDB" id="A0ABD3UD73"/>
<dbReference type="Pfam" id="PF06702">
    <property type="entry name" value="Fam20C"/>
    <property type="match status" value="1"/>
</dbReference>
<organism evidence="10 11">
    <name type="scientific">Sinanodonta woodiana</name>
    <name type="common">Chinese pond mussel</name>
    <name type="synonym">Anodonta woodiana</name>
    <dbReference type="NCBI Taxonomy" id="1069815"/>
    <lineage>
        <taxon>Eukaryota</taxon>
        <taxon>Metazoa</taxon>
        <taxon>Spiralia</taxon>
        <taxon>Lophotrochozoa</taxon>
        <taxon>Mollusca</taxon>
        <taxon>Bivalvia</taxon>
        <taxon>Autobranchia</taxon>
        <taxon>Heteroconchia</taxon>
        <taxon>Palaeoheterodonta</taxon>
        <taxon>Unionida</taxon>
        <taxon>Unionoidea</taxon>
        <taxon>Unionidae</taxon>
        <taxon>Unioninae</taxon>
        <taxon>Sinanodonta</taxon>
    </lineage>
</organism>
<keyword evidence="7" id="KW-0067">ATP-binding</keyword>
<comment type="caution">
    <text evidence="10">The sequence shown here is derived from an EMBL/GenBank/DDBJ whole genome shotgun (WGS) entry which is preliminary data.</text>
</comment>
<reference evidence="10 11" key="1">
    <citation type="submission" date="2024-11" db="EMBL/GenBank/DDBJ databases">
        <title>Chromosome-level genome assembly of the freshwater bivalve Anodonta woodiana.</title>
        <authorList>
            <person name="Chen X."/>
        </authorList>
    </citation>
    <scope>NUCLEOTIDE SEQUENCE [LARGE SCALE GENOMIC DNA]</scope>
    <source>
        <strain evidence="10">MN2024</strain>
        <tissue evidence="10">Gills</tissue>
    </source>
</reference>
<comment type="similarity">
    <text evidence="2">Belongs to the FAM20 family.</text>
</comment>
<evidence type="ECO:0000256" key="5">
    <source>
        <dbReference type="ARBA" id="ARBA00023180"/>
    </source>
</evidence>
<comment type="cofactor">
    <cofactor evidence="8">
        <name>Mn(2+)</name>
        <dbReference type="ChEBI" id="CHEBI:29035"/>
    </cofactor>
</comment>
<gene>
    <name evidence="10" type="ORF">ACJMK2_018360</name>
</gene>
<keyword evidence="8" id="KW-0464">Manganese</keyword>
<keyword evidence="8" id="KW-0479">Metal-binding</keyword>
<keyword evidence="11" id="KW-1185">Reference proteome</keyword>
<dbReference type="InterPro" id="IPR009581">
    <property type="entry name" value="FAM20_C"/>
</dbReference>
<evidence type="ECO:0000256" key="6">
    <source>
        <dbReference type="PIRSR" id="PIRSR624869-1"/>
    </source>
</evidence>
<keyword evidence="5" id="KW-0325">Glycoprotein</keyword>
<keyword evidence="4" id="KW-1015">Disulfide bond</keyword>
<evidence type="ECO:0000313" key="11">
    <source>
        <dbReference type="Proteomes" id="UP001634394"/>
    </source>
</evidence>
<dbReference type="PANTHER" id="PTHR12450:SF22">
    <property type="entry name" value="EXTRACELLULAR SERINE_THREONINE PROTEIN CG31145"/>
    <property type="match status" value="1"/>
</dbReference>
<sequence length="404" mass="46434">MASLALVWMLNSSWNWKTTMVTIMNRSNEFPSEGGYEYTIRPIANVNYHQLWDKCNQTINKESIYKPTTDIEEVIDALRHAKIIKADIYSPSTASSYKWMLTLEGGQQVLFKPAFTNKTMKESVKCVSGCEHPEYEVAGFALNRILQLGNMPYTTGRLVSWNKEITSVATESLNRSVTVQEGGDVCITWNCYLKRKSRYCFENGVIHGSVVYWISHGTVVQRVTVKGTWHHEFHFLGGFQDTQVIAFKFAPILPGNRSFCDRVREMEPYKSHLFSFGYILDMAVIDFLMLNYDGGKHTYISIKNKRIYLDILIDYGLSFCDKEDPVLLAPIYQCCNIRQNLYKNLLKYSANLTEVFDDATKDDPLYPLLLPRDITAMHQRLKTIIALVQICLKKYGETGVFVQE</sequence>
<evidence type="ECO:0000259" key="9">
    <source>
        <dbReference type="Pfam" id="PF06702"/>
    </source>
</evidence>
<protein>
    <recommendedName>
        <fullName evidence="9">FAM20 C-terminal domain-containing protein</fullName>
    </recommendedName>
</protein>
<keyword evidence="3" id="KW-0333">Golgi apparatus</keyword>
<feature type="binding site" evidence="8">
    <location>
        <position position="131"/>
    </location>
    <ligand>
        <name>Mn(2+)</name>
        <dbReference type="ChEBI" id="CHEBI:29035"/>
    </ligand>
</feature>
<name>A0ABD3UD73_SINWO</name>